<proteinExistence type="predicted"/>
<comment type="caution">
    <text evidence="6">The sequence shown here is derived from an EMBL/GenBank/DDBJ whole genome shotgun (WGS) entry which is preliminary data.</text>
</comment>
<protein>
    <recommendedName>
        <fullName evidence="8">Transcription factor domain-containing protein</fullName>
    </recommendedName>
</protein>
<dbReference type="PANTHER" id="PTHR47338">
    <property type="entry name" value="ZN(II)2CYS6 TRANSCRIPTION FACTOR (EUROFUNG)-RELATED"/>
    <property type="match status" value="1"/>
</dbReference>
<reference evidence="6" key="1">
    <citation type="journal article" date="2021" name="Open Biol.">
        <title>Shared evolutionary footprints suggest mitochondrial oxidative damage underlies multiple complex I losses in fungi.</title>
        <authorList>
            <person name="Schikora-Tamarit M.A."/>
            <person name="Marcet-Houben M."/>
            <person name="Nosek J."/>
            <person name="Gabaldon T."/>
        </authorList>
    </citation>
    <scope>NUCLEOTIDE SEQUENCE</scope>
    <source>
        <strain evidence="6">NCAIM Y.01608</strain>
    </source>
</reference>
<dbReference type="PANTHER" id="PTHR47338:SF5">
    <property type="entry name" value="ZN(II)2CYS6 TRANSCRIPTION FACTOR (EUROFUNG)"/>
    <property type="match status" value="1"/>
</dbReference>
<dbReference type="GO" id="GO:0005634">
    <property type="term" value="C:nucleus"/>
    <property type="evidence" value="ECO:0007669"/>
    <property type="project" value="UniProtKB-SubCell"/>
</dbReference>
<evidence type="ECO:0008006" key="8">
    <source>
        <dbReference type="Google" id="ProtNLM"/>
    </source>
</evidence>
<evidence type="ECO:0000313" key="6">
    <source>
        <dbReference type="EMBL" id="KAH3678102.1"/>
    </source>
</evidence>
<comment type="subcellular location">
    <subcellularLocation>
        <location evidence="1">Nucleus</location>
    </subcellularLocation>
</comment>
<keyword evidence="4" id="KW-0804">Transcription</keyword>
<evidence type="ECO:0000256" key="3">
    <source>
        <dbReference type="ARBA" id="ARBA00023015"/>
    </source>
</evidence>
<accession>A0A9P8PV10</accession>
<keyword evidence="7" id="KW-1185">Reference proteome</keyword>
<dbReference type="InterPro" id="IPR050815">
    <property type="entry name" value="TF_fung"/>
</dbReference>
<dbReference type="GO" id="GO:0046872">
    <property type="term" value="F:metal ion binding"/>
    <property type="evidence" value="ECO:0007669"/>
    <property type="project" value="UniProtKB-KW"/>
</dbReference>
<evidence type="ECO:0000313" key="7">
    <source>
        <dbReference type="Proteomes" id="UP000788993"/>
    </source>
</evidence>
<evidence type="ECO:0000256" key="2">
    <source>
        <dbReference type="ARBA" id="ARBA00022723"/>
    </source>
</evidence>
<sequence>MQEKQISCVYFHHPELLFLKIPKIDQLLHPGVKEALFLLSCKYTGAEIDSIALSQLEAKVLELANSKSDYLSCLQLSLILILIFWQLGSTRKAWFIEGIASRISYYLVKNKEMAAISGTTEKEVFTRAIWSHRFLSNSLKDKSGVSLHAQLQDFQLPLEDIDMLFESGSKSPVTLKTLSVDVQSNIYSLLIFSGELWLESSFWILQGGRRTYLKVPWDEESEWNMLTKKISSFNDNLGPRETLSDSNILGYASLGLGSCYCLMHLFLSMAKLMLHRDYIPFIPSRSSVPSGPLDPPKICDSAPYLWWRNSARVVFDSARSIATILHSLKAEDYCCNPFYGFSAFTAAGMLSYLHYFPNYDPEFCDSKVYYDYCLDYLSSYADKWEIGKSYHKWALEISTIYKFACRKSNRLTVSEVQSLRDKYIDMSTISDPIESSDLLNIQQLIHSNDQSTELPQDSFATKSQSLFSLEYAESSSSLDFDYWSSLPSMNMFGTSPL</sequence>
<dbReference type="EMBL" id="JAEUBD010000095">
    <property type="protein sequence ID" value="KAH3678102.1"/>
    <property type="molecule type" value="Genomic_DNA"/>
</dbReference>
<keyword evidence="5" id="KW-0539">Nucleus</keyword>
<dbReference type="GO" id="GO:0000981">
    <property type="term" value="F:DNA-binding transcription factor activity, RNA polymerase II-specific"/>
    <property type="evidence" value="ECO:0007669"/>
    <property type="project" value="InterPro"/>
</dbReference>
<keyword evidence="3" id="KW-0805">Transcription regulation</keyword>
<gene>
    <name evidence="6" type="ORF">OGATHE_000757</name>
</gene>
<reference evidence="6" key="2">
    <citation type="submission" date="2021-01" db="EMBL/GenBank/DDBJ databases">
        <authorList>
            <person name="Schikora-Tamarit M.A."/>
        </authorList>
    </citation>
    <scope>NUCLEOTIDE SEQUENCE</scope>
    <source>
        <strain evidence="6">NCAIM Y.01608</strain>
    </source>
</reference>
<dbReference type="AlphaFoldDB" id="A0A9P8PV10"/>
<evidence type="ECO:0000256" key="1">
    <source>
        <dbReference type="ARBA" id="ARBA00004123"/>
    </source>
</evidence>
<organism evidence="6 7">
    <name type="scientific">Ogataea polymorpha</name>
    <dbReference type="NCBI Taxonomy" id="460523"/>
    <lineage>
        <taxon>Eukaryota</taxon>
        <taxon>Fungi</taxon>
        <taxon>Dikarya</taxon>
        <taxon>Ascomycota</taxon>
        <taxon>Saccharomycotina</taxon>
        <taxon>Pichiomycetes</taxon>
        <taxon>Pichiales</taxon>
        <taxon>Pichiaceae</taxon>
        <taxon>Ogataea</taxon>
    </lineage>
</organism>
<dbReference type="CDD" id="cd12148">
    <property type="entry name" value="fungal_TF_MHR"/>
    <property type="match status" value="1"/>
</dbReference>
<dbReference type="Proteomes" id="UP000788993">
    <property type="component" value="Unassembled WGS sequence"/>
</dbReference>
<evidence type="ECO:0000256" key="4">
    <source>
        <dbReference type="ARBA" id="ARBA00023163"/>
    </source>
</evidence>
<name>A0A9P8PV10_9ASCO</name>
<evidence type="ECO:0000256" key="5">
    <source>
        <dbReference type="ARBA" id="ARBA00023242"/>
    </source>
</evidence>
<keyword evidence="2" id="KW-0479">Metal-binding</keyword>